<dbReference type="Proteomes" id="UP000030146">
    <property type="component" value="Unassembled WGS sequence"/>
</dbReference>
<gene>
    <name evidence="2" type="ORF">HR15_07260</name>
</gene>
<dbReference type="SMART" id="SM00332">
    <property type="entry name" value="PP2Cc"/>
    <property type="match status" value="1"/>
</dbReference>
<protein>
    <submittedName>
        <fullName evidence="2">Serine/threonine protein phosphatase</fullName>
    </submittedName>
</protein>
<sequence length="209" mass="23137">MKIQIESQSIAAGKKNGDYILHQVLPNEATLILLADGMGGLSSPEIASQLVCKAISEYLVKGDAIDCTELIRMSIEYADNCLAEFCKEKRCKMGTALTLMYLSDDNLFYVSFGDVRLYHKNKQGEVALLTTDHVIVQGENVYLTNCISGRGFRKPIQVQLLSLNTGDLFLLCSDGYYKVHDIPSSFLRKDLLSSPLGDDDCSVVRIKVI</sequence>
<comment type="caution">
    <text evidence="2">The sequence shown here is derived from an EMBL/GenBank/DDBJ whole genome shotgun (WGS) entry which is preliminary data.</text>
</comment>
<feature type="domain" description="PPM-type phosphatase" evidence="1">
    <location>
        <begin position="2"/>
        <end position="208"/>
    </location>
</feature>
<dbReference type="InterPro" id="IPR001932">
    <property type="entry name" value="PPM-type_phosphatase-like_dom"/>
</dbReference>
<dbReference type="InterPro" id="IPR036457">
    <property type="entry name" value="PPM-type-like_dom_sf"/>
</dbReference>
<name>A0A0A2F816_9PORP</name>
<dbReference type="Gene3D" id="3.60.40.10">
    <property type="entry name" value="PPM-type phosphatase domain"/>
    <property type="match status" value="1"/>
</dbReference>
<dbReference type="PROSITE" id="PS51746">
    <property type="entry name" value="PPM_2"/>
    <property type="match status" value="1"/>
</dbReference>
<dbReference type="AlphaFoldDB" id="A0A0A2F816"/>
<dbReference type="Pfam" id="PF13672">
    <property type="entry name" value="PP2C_2"/>
    <property type="match status" value="1"/>
</dbReference>
<organism evidence="2 3">
    <name type="scientific">Porphyromonas gulae</name>
    <dbReference type="NCBI Taxonomy" id="111105"/>
    <lineage>
        <taxon>Bacteria</taxon>
        <taxon>Pseudomonadati</taxon>
        <taxon>Bacteroidota</taxon>
        <taxon>Bacteroidia</taxon>
        <taxon>Bacteroidales</taxon>
        <taxon>Porphyromonadaceae</taxon>
        <taxon>Porphyromonas</taxon>
    </lineage>
</organism>
<evidence type="ECO:0000313" key="2">
    <source>
        <dbReference type="EMBL" id="KGN87166.1"/>
    </source>
</evidence>
<dbReference type="RefSeq" id="WP_039425276.1">
    <property type="nucleotide sequence ID" value="NZ_JRAK01000091.1"/>
</dbReference>
<dbReference type="SUPFAM" id="SSF81606">
    <property type="entry name" value="PP2C-like"/>
    <property type="match status" value="1"/>
</dbReference>
<dbReference type="SMART" id="SM00331">
    <property type="entry name" value="PP2C_SIG"/>
    <property type="match status" value="1"/>
</dbReference>
<accession>A0A0A2F816</accession>
<proteinExistence type="predicted"/>
<dbReference type="EMBL" id="JRAK01000091">
    <property type="protein sequence ID" value="KGN87166.1"/>
    <property type="molecule type" value="Genomic_DNA"/>
</dbReference>
<reference evidence="2 3" key="1">
    <citation type="submission" date="2014-08" db="EMBL/GenBank/DDBJ databases">
        <title>Porphyromonas gulae strain:COT-052_OH3439 Genome sequencing.</title>
        <authorList>
            <person name="Wallis C."/>
            <person name="Deusch O."/>
            <person name="O'Flynn C."/>
            <person name="Davis I."/>
            <person name="Jospin G."/>
            <person name="Darling A.E."/>
            <person name="Coil D.A."/>
            <person name="Alexiev A."/>
            <person name="Horsfall A."/>
            <person name="Kirkwood N."/>
            <person name="Harris S."/>
            <person name="Eisen J.A."/>
        </authorList>
    </citation>
    <scope>NUCLEOTIDE SEQUENCE [LARGE SCALE GENOMIC DNA]</scope>
    <source>
        <strain evidence="3">COT-052 OH3439</strain>
    </source>
</reference>
<evidence type="ECO:0000259" key="1">
    <source>
        <dbReference type="PROSITE" id="PS51746"/>
    </source>
</evidence>
<keyword evidence="3" id="KW-1185">Reference proteome</keyword>
<evidence type="ECO:0000313" key="3">
    <source>
        <dbReference type="Proteomes" id="UP000030146"/>
    </source>
</evidence>